<reference evidence="2 3" key="1">
    <citation type="submission" date="2018-12" db="EMBL/GenBank/DDBJ databases">
        <authorList>
            <consortium name="Pathogen Informatics"/>
        </authorList>
    </citation>
    <scope>NUCLEOTIDE SEQUENCE [LARGE SCALE GENOMIC DNA]</scope>
    <source>
        <strain evidence="2 3">NCTC949</strain>
    </source>
</reference>
<dbReference type="AlphaFoldDB" id="A0AB38VS41"/>
<dbReference type="GO" id="GO:0005975">
    <property type="term" value="P:carbohydrate metabolic process"/>
    <property type="evidence" value="ECO:0007669"/>
    <property type="project" value="UniProtKB-ARBA"/>
</dbReference>
<evidence type="ECO:0000313" key="2">
    <source>
        <dbReference type="EMBL" id="VEH06484.1"/>
    </source>
</evidence>
<dbReference type="InterPro" id="IPR013783">
    <property type="entry name" value="Ig-like_fold"/>
</dbReference>
<accession>A0AB38VS41</accession>
<dbReference type="RefSeq" id="WP_126316778.1">
    <property type="nucleotide sequence ID" value="NZ_LR134377.1"/>
</dbReference>
<dbReference type="EMBL" id="LR134377">
    <property type="protein sequence ID" value="VEH06484.1"/>
    <property type="molecule type" value="Genomic_DNA"/>
</dbReference>
<organism evidence="2 3">
    <name type="scientific">Corynebacterium kutscheri</name>
    <dbReference type="NCBI Taxonomy" id="35755"/>
    <lineage>
        <taxon>Bacteria</taxon>
        <taxon>Bacillati</taxon>
        <taxon>Actinomycetota</taxon>
        <taxon>Actinomycetes</taxon>
        <taxon>Mycobacteriales</taxon>
        <taxon>Corynebacteriaceae</taxon>
        <taxon>Corynebacterium</taxon>
    </lineage>
</organism>
<keyword evidence="1" id="KW-1133">Transmembrane helix</keyword>
<evidence type="ECO:0000313" key="3">
    <source>
        <dbReference type="Proteomes" id="UP000271380"/>
    </source>
</evidence>
<dbReference type="Proteomes" id="UP000271380">
    <property type="component" value="Chromosome"/>
</dbReference>
<protein>
    <submittedName>
        <fullName evidence="2">Surface-anchored fimbrial subunit</fullName>
    </submittedName>
</protein>
<keyword evidence="1" id="KW-0812">Transmembrane</keyword>
<sequence length="98" mass="10810">MVETKAPEGYELLPQPVDIQLTFDGDTPKMNASNQANFPGVELIQREQPSVGEKIWVIQVADVRRGELPQAGGRGVGLFVLGAAMIFGCAMWLRRRNK</sequence>
<keyword evidence="1" id="KW-0472">Membrane</keyword>
<name>A0AB38VS41_9CORY</name>
<feature type="transmembrane region" description="Helical" evidence="1">
    <location>
        <begin position="75"/>
        <end position="93"/>
    </location>
</feature>
<evidence type="ECO:0000256" key="1">
    <source>
        <dbReference type="SAM" id="Phobius"/>
    </source>
</evidence>
<gene>
    <name evidence="2" type="primary">spaF</name>
    <name evidence="2" type="ORF">NCTC949_01144</name>
</gene>
<dbReference type="Gene3D" id="2.60.40.10">
    <property type="entry name" value="Immunoglobulins"/>
    <property type="match status" value="1"/>
</dbReference>
<proteinExistence type="predicted"/>